<dbReference type="eggNOG" id="COG1670">
    <property type="taxonomic scope" value="Bacteria"/>
</dbReference>
<evidence type="ECO:0000259" key="2">
    <source>
        <dbReference type="PROSITE" id="PS51186"/>
    </source>
</evidence>
<dbReference type="Proteomes" id="UP000025047">
    <property type="component" value="Unassembled WGS sequence"/>
</dbReference>
<dbReference type="PATRIC" id="fig|1122180.6.peg.1055"/>
<dbReference type="PROSITE" id="PS51186">
    <property type="entry name" value="GNAT"/>
    <property type="match status" value="1"/>
</dbReference>
<dbReference type="InterPro" id="IPR016181">
    <property type="entry name" value="Acyl_CoA_acyltransferase"/>
</dbReference>
<dbReference type="GO" id="GO:0016410">
    <property type="term" value="F:N-acyltransferase activity"/>
    <property type="evidence" value="ECO:0007669"/>
    <property type="project" value="TreeGrafter"/>
</dbReference>
<evidence type="ECO:0000256" key="1">
    <source>
        <dbReference type="ARBA" id="ARBA00023251"/>
    </source>
</evidence>
<sequence length="166" mass="18426">MPGRYRFRPLVASDRRLFDRWLAEPHIGGWWGDAATEWAEIENDWTTGNTGTDMRIVEHEGHPFAYVQDYEAHFYDMPHYAHLPKGARGMDMFLGDPAYLGRGHGAAFLRERALQLMAAGAPLVAVDPSPDNARAIAAYLRAGFTGEAILPCEDGTPIRLMTLGPA</sequence>
<dbReference type="Gene3D" id="3.40.630.30">
    <property type="match status" value="1"/>
</dbReference>
<dbReference type="Pfam" id="PF13523">
    <property type="entry name" value="Acetyltransf_8"/>
    <property type="match status" value="1"/>
</dbReference>
<evidence type="ECO:0000313" key="3">
    <source>
        <dbReference type="EMBL" id="EYD72270.1"/>
    </source>
</evidence>
<dbReference type="AlphaFoldDB" id="A0A017HD79"/>
<dbReference type="OrthoDB" id="9814648at2"/>
<protein>
    <submittedName>
        <fullName evidence="3">Aminoglycoside 6'-N-acetyltransferase</fullName>
    </submittedName>
</protein>
<dbReference type="PANTHER" id="PTHR31438">
    <property type="entry name" value="LYSINE N-ACYLTRANSFERASE C17G9.06C-RELATED"/>
    <property type="match status" value="1"/>
</dbReference>
<organism evidence="3 4">
    <name type="scientific">Limimaricola hongkongensis DSM 17492</name>
    <dbReference type="NCBI Taxonomy" id="1122180"/>
    <lineage>
        <taxon>Bacteria</taxon>
        <taxon>Pseudomonadati</taxon>
        <taxon>Pseudomonadota</taxon>
        <taxon>Alphaproteobacteria</taxon>
        <taxon>Rhodobacterales</taxon>
        <taxon>Paracoccaceae</taxon>
        <taxon>Limimaricola</taxon>
    </lineage>
</organism>
<dbReference type="SUPFAM" id="SSF55729">
    <property type="entry name" value="Acyl-CoA N-acyltransferases (Nat)"/>
    <property type="match status" value="1"/>
</dbReference>
<proteinExistence type="predicted"/>
<evidence type="ECO:0000313" key="4">
    <source>
        <dbReference type="Proteomes" id="UP000025047"/>
    </source>
</evidence>
<keyword evidence="1" id="KW-0046">Antibiotic resistance</keyword>
<keyword evidence="4" id="KW-1185">Reference proteome</keyword>
<dbReference type="RefSeq" id="WP_017928209.1">
    <property type="nucleotide sequence ID" value="NZ_KB822997.1"/>
</dbReference>
<dbReference type="HOGENOM" id="CLU_013985_12_0_5"/>
<reference evidence="3 4" key="1">
    <citation type="submission" date="2013-03" db="EMBL/GenBank/DDBJ databases">
        <authorList>
            <person name="Fiebig A."/>
            <person name="Goeker M."/>
            <person name="Klenk H.-P.P."/>
        </authorList>
    </citation>
    <scope>NUCLEOTIDE SEQUENCE [LARGE SCALE GENOMIC DNA]</scope>
    <source>
        <strain evidence="3 4">DSM 17492</strain>
    </source>
</reference>
<dbReference type="InterPro" id="IPR000182">
    <property type="entry name" value="GNAT_dom"/>
</dbReference>
<accession>A0A017HD79</accession>
<gene>
    <name evidence="3" type="ORF">Lokhon_01063</name>
</gene>
<dbReference type="GO" id="GO:0046677">
    <property type="term" value="P:response to antibiotic"/>
    <property type="evidence" value="ECO:0007669"/>
    <property type="project" value="UniProtKB-KW"/>
</dbReference>
<dbReference type="PANTHER" id="PTHR31438:SF1">
    <property type="entry name" value="LYSINE N-ACYLTRANSFERASE C17G9.06C-RELATED"/>
    <property type="match status" value="1"/>
</dbReference>
<comment type="caution">
    <text evidence="3">The sequence shown here is derived from an EMBL/GenBank/DDBJ whole genome shotgun (WGS) entry which is preliminary data.</text>
</comment>
<feature type="domain" description="N-acetyltransferase" evidence="2">
    <location>
        <begin position="5"/>
        <end position="165"/>
    </location>
</feature>
<dbReference type="EMBL" id="APGJ01000004">
    <property type="protein sequence ID" value="EYD72270.1"/>
    <property type="molecule type" value="Genomic_DNA"/>
</dbReference>
<name>A0A017HD79_9RHOB</name>
<dbReference type="STRING" id="1122180.Lokhon_01063"/>
<keyword evidence="3" id="KW-0808">Transferase</keyword>